<dbReference type="Proteomes" id="UP000182894">
    <property type="component" value="Unassembled WGS sequence"/>
</dbReference>
<accession>A0A1G8M6M0</accession>
<dbReference type="STRING" id="89065.SAMN05216605_11583"/>
<evidence type="ECO:0000313" key="2">
    <source>
        <dbReference type="Proteomes" id="UP000182894"/>
    </source>
</evidence>
<organism evidence="1 2">
    <name type="scientific">Pseudomonas abietaniphila</name>
    <dbReference type="NCBI Taxonomy" id="89065"/>
    <lineage>
        <taxon>Bacteria</taxon>
        <taxon>Pseudomonadati</taxon>
        <taxon>Pseudomonadota</taxon>
        <taxon>Gammaproteobacteria</taxon>
        <taxon>Pseudomonadales</taxon>
        <taxon>Pseudomonadaceae</taxon>
        <taxon>Pseudomonas</taxon>
    </lineage>
</organism>
<protein>
    <submittedName>
        <fullName evidence="1">Uncharacterized protein</fullName>
    </submittedName>
</protein>
<gene>
    <name evidence="1" type="ORF">SAMN05216605_11583</name>
</gene>
<name>A0A1G8M6M0_9PSED</name>
<evidence type="ECO:0000313" key="1">
    <source>
        <dbReference type="EMBL" id="SDI63010.1"/>
    </source>
</evidence>
<dbReference type="AlphaFoldDB" id="A0A1G8M6M0"/>
<sequence>MPGTHPSLNMTHSPDRLHEIPQSAALLLVLLEPPAPLEEEFNDWYDFEHFPQRMGVPGFVSGERWVAIAGWPRYLARYKLRDFGVFDSPDYLAISGSNNSPWSKRVLPRTLGRQRLALEVFSQKATHSNATCLCLIMWTLDDAGHFEGLLQQVLTRVESLTGVTEAQWCRSDKQVVGVLGFDHIITQQDVTLLSRVEGVGTRMINIYIRYQR</sequence>
<reference evidence="2" key="1">
    <citation type="submission" date="2016-10" db="EMBL/GenBank/DDBJ databases">
        <authorList>
            <person name="Varghese N."/>
            <person name="Submissions S."/>
        </authorList>
    </citation>
    <scope>NUCLEOTIDE SEQUENCE [LARGE SCALE GENOMIC DNA]</scope>
    <source>
        <strain evidence="2">ATCC 700689</strain>
    </source>
</reference>
<keyword evidence="2" id="KW-1185">Reference proteome</keyword>
<dbReference type="EMBL" id="FNCO01000015">
    <property type="protein sequence ID" value="SDI63010.1"/>
    <property type="molecule type" value="Genomic_DNA"/>
</dbReference>
<proteinExistence type="predicted"/>